<comment type="subunit">
    <text evidence="2 12">Homodimer.</text>
</comment>
<keyword evidence="5 12" id="KW-0547">Nucleotide-binding</keyword>
<dbReference type="InterPro" id="IPR045864">
    <property type="entry name" value="aa-tRNA-synth_II/BPL/LPL"/>
</dbReference>
<dbReference type="GO" id="GO:0006433">
    <property type="term" value="P:prolyl-tRNA aminoacylation"/>
    <property type="evidence" value="ECO:0007669"/>
    <property type="project" value="UniProtKB-UniRule"/>
</dbReference>
<dbReference type="HAMAP" id="MF_01569">
    <property type="entry name" value="Pro_tRNA_synth_type1"/>
    <property type="match status" value="1"/>
</dbReference>
<name>A0A3D8IRS3_9HELI</name>
<evidence type="ECO:0000313" key="15">
    <source>
        <dbReference type="Proteomes" id="UP000256514"/>
    </source>
</evidence>
<evidence type="ECO:0000256" key="11">
    <source>
        <dbReference type="ARBA" id="ARBA00060755"/>
    </source>
</evidence>
<feature type="domain" description="Aminoacyl-transfer RNA synthetases class-II family profile" evidence="13">
    <location>
        <begin position="33"/>
        <end position="484"/>
    </location>
</feature>
<dbReference type="InterPro" id="IPR036754">
    <property type="entry name" value="YbaK/aa-tRNA-synt-asso_dom_sf"/>
</dbReference>
<dbReference type="GO" id="GO:0002161">
    <property type="term" value="F:aminoacyl-tRNA deacylase activity"/>
    <property type="evidence" value="ECO:0007669"/>
    <property type="project" value="InterPro"/>
</dbReference>
<dbReference type="GO" id="GO:0005829">
    <property type="term" value="C:cytosol"/>
    <property type="evidence" value="ECO:0007669"/>
    <property type="project" value="TreeGrafter"/>
</dbReference>
<dbReference type="Gene3D" id="3.40.50.800">
    <property type="entry name" value="Anticodon-binding domain"/>
    <property type="match status" value="1"/>
</dbReference>
<comment type="similarity">
    <text evidence="11 12">Belongs to the class-II aminoacyl-tRNA synthetase family. ProS type 1 subfamily.</text>
</comment>
<evidence type="ECO:0000256" key="1">
    <source>
        <dbReference type="ARBA" id="ARBA00004496"/>
    </source>
</evidence>
<reference evidence="14 15" key="1">
    <citation type="submission" date="2018-04" db="EMBL/GenBank/DDBJ databases">
        <title>Novel Campyloabacter and Helicobacter Species and Strains.</title>
        <authorList>
            <person name="Mannion A.J."/>
            <person name="Shen Z."/>
            <person name="Fox J.G."/>
        </authorList>
    </citation>
    <scope>NUCLEOTIDE SEQUENCE [LARGE SCALE GENOMIC DNA]</scope>
    <source>
        <strain evidence="14 15">MIT 12-6600</strain>
    </source>
</reference>
<comment type="caution">
    <text evidence="14">The sequence shown here is derived from an EMBL/GenBank/DDBJ whole genome shotgun (WGS) entry which is preliminary data.</text>
</comment>
<dbReference type="PANTHER" id="PTHR42753">
    <property type="entry name" value="MITOCHONDRIAL RIBOSOME PROTEIN L39/PROLYL-TRNA LIGASE FAMILY MEMBER"/>
    <property type="match status" value="1"/>
</dbReference>
<dbReference type="EC" id="6.1.1.15" evidence="12"/>
<proteinExistence type="inferred from homology"/>
<evidence type="ECO:0000256" key="9">
    <source>
        <dbReference type="ARBA" id="ARBA00047671"/>
    </source>
</evidence>
<protein>
    <recommendedName>
        <fullName evidence="12">Proline--tRNA ligase</fullName>
        <ecNumber evidence="12">6.1.1.15</ecNumber>
    </recommendedName>
    <alternativeName>
        <fullName evidence="12">Prolyl-tRNA synthetase</fullName>
        <shortName evidence="12">ProRS</shortName>
    </alternativeName>
</protein>
<dbReference type="InterPro" id="IPR007214">
    <property type="entry name" value="YbaK/aa-tRNA-synth-assoc-dom"/>
</dbReference>
<keyword evidence="15" id="KW-1185">Reference proteome</keyword>
<comment type="domain">
    <text evidence="12">Consists of three domains: the N-terminal catalytic domain, the editing domain and the C-terminal anticodon-binding domain.</text>
</comment>
<keyword evidence="4 12" id="KW-0436">Ligase</keyword>
<dbReference type="GO" id="GO:0004827">
    <property type="term" value="F:proline-tRNA ligase activity"/>
    <property type="evidence" value="ECO:0007669"/>
    <property type="project" value="UniProtKB-UniRule"/>
</dbReference>
<evidence type="ECO:0000256" key="7">
    <source>
        <dbReference type="ARBA" id="ARBA00022917"/>
    </source>
</evidence>
<evidence type="ECO:0000256" key="10">
    <source>
        <dbReference type="ARBA" id="ARBA00053664"/>
    </source>
</evidence>
<gene>
    <name evidence="12" type="primary">proS</name>
    <name evidence="14" type="ORF">CQA54_03460</name>
</gene>
<evidence type="ECO:0000259" key="13">
    <source>
        <dbReference type="PROSITE" id="PS50862"/>
    </source>
</evidence>
<dbReference type="Pfam" id="PF04073">
    <property type="entry name" value="tRNA_edit"/>
    <property type="match status" value="1"/>
</dbReference>
<dbReference type="AlphaFoldDB" id="A0A3D8IRS3"/>
<dbReference type="EMBL" id="NXLT01000002">
    <property type="protein sequence ID" value="RDU67987.1"/>
    <property type="molecule type" value="Genomic_DNA"/>
</dbReference>
<evidence type="ECO:0000256" key="8">
    <source>
        <dbReference type="ARBA" id="ARBA00023146"/>
    </source>
</evidence>
<dbReference type="InterPro" id="IPR033730">
    <property type="entry name" value="ProRS_core_prok"/>
</dbReference>
<evidence type="ECO:0000256" key="5">
    <source>
        <dbReference type="ARBA" id="ARBA00022741"/>
    </source>
</evidence>
<dbReference type="FunFam" id="3.30.930.10:FF:000065">
    <property type="entry name" value="Proline--tRNA ligase"/>
    <property type="match status" value="1"/>
</dbReference>
<keyword evidence="3 12" id="KW-0963">Cytoplasm</keyword>
<dbReference type="CDD" id="cd00779">
    <property type="entry name" value="ProRS_core_prok"/>
    <property type="match status" value="1"/>
</dbReference>
<keyword evidence="7 12" id="KW-0648">Protein biosynthesis</keyword>
<dbReference type="SUPFAM" id="SSF55681">
    <property type="entry name" value="Class II aaRS and biotin synthetases"/>
    <property type="match status" value="1"/>
</dbReference>
<dbReference type="NCBIfam" id="NF006625">
    <property type="entry name" value="PRK09194.1"/>
    <property type="match status" value="1"/>
</dbReference>
<keyword evidence="6 12" id="KW-0067">ATP-binding</keyword>
<comment type="catalytic activity">
    <reaction evidence="9 12">
        <text>tRNA(Pro) + L-proline + ATP = L-prolyl-tRNA(Pro) + AMP + diphosphate</text>
        <dbReference type="Rhea" id="RHEA:14305"/>
        <dbReference type="Rhea" id="RHEA-COMP:9700"/>
        <dbReference type="Rhea" id="RHEA-COMP:9702"/>
        <dbReference type="ChEBI" id="CHEBI:30616"/>
        <dbReference type="ChEBI" id="CHEBI:33019"/>
        <dbReference type="ChEBI" id="CHEBI:60039"/>
        <dbReference type="ChEBI" id="CHEBI:78442"/>
        <dbReference type="ChEBI" id="CHEBI:78532"/>
        <dbReference type="ChEBI" id="CHEBI:456215"/>
        <dbReference type="EC" id="6.1.1.15"/>
    </reaction>
</comment>
<evidence type="ECO:0000256" key="12">
    <source>
        <dbReference type="HAMAP-Rule" id="MF_01569"/>
    </source>
</evidence>
<dbReference type="Pfam" id="PF03129">
    <property type="entry name" value="HGTP_anticodon"/>
    <property type="match status" value="1"/>
</dbReference>
<accession>A0A3D8IRS3</accession>
<dbReference type="Pfam" id="PF00587">
    <property type="entry name" value="tRNA-synt_2b"/>
    <property type="match status" value="1"/>
</dbReference>
<evidence type="ECO:0000256" key="3">
    <source>
        <dbReference type="ARBA" id="ARBA00022490"/>
    </source>
</evidence>
<dbReference type="InterPro" id="IPR023717">
    <property type="entry name" value="Pro-tRNA-Synthase_IIa_type1"/>
</dbReference>
<comment type="subcellular location">
    <subcellularLocation>
        <location evidence="1 12">Cytoplasm</location>
    </subcellularLocation>
</comment>
<organism evidence="14 15">
    <name type="scientific">Helicobacter equorum</name>
    <dbReference type="NCBI Taxonomy" id="361872"/>
    <lineage>
        <taxon>Bacteria</taxon>
        <taxon>Pseudomonadati</taxon>
        <taxon>Campylobacterota</taxon>
        <taxon>Epsilonproteobacteria</taxon>
        <taxon>Campylobacterales</taxon>
        <taxon>Helicobacteraceae</taxon>
        <taxon>Helicobacter</taxon>
    </lineage>
</organism>
<dbReference type="CDD" id="cd04334">
    <property type="entry name" value="ProRS-INS"/>
    <property type="match status" value="1"/>
</dbReference>
<evidence type="ECO:0000256" key="2">
    <source>
        <dbReference type="ARBA" id="ARBA00011738"/>
    </source>
</evidence>
<dbReference type="Proteomes" id="UP000256514">
    <property type="component" value="Unassembled WGS sequence"/>
</dbReference>
<dbReference type="InterPro" id="IPR044140">
    <property type="entry name" value="ProRS_anticodon_short"/>
</dbReference>
<dbReference type="InterPro" id="IPR004154">
    <property type="entry name" value="Anticodon-bd"/>
</dbReference>
<dbReference type="CDD" id="cd00861">
    <property type="entry name" value="ProRS_anticodon_short"/>
    <property type="match status" value="1"/>
</dbReference>
<dbReference type="InterPro" id="IPR050062">
    <property type="entry name" value="Pro-tRNA_synthetase"/>
</dbReference>
<dbReference type="SUPFAM" id="SSF52954">
    <property type="entry name" value="Class II aaRS ABD-related"/>
    <property type="match status" value="1"/>
</dbReference>
<dbReference type="OrthoDB" id="9809052at2"/>
<evidence type="ECO:0000313" key="14">
    <source>
        <dbReference type="EMBL" id="RDU67987.1"/>
    </source>
</evidence>
<dbReference type="InterPro" id="IPR002316">
    <property type="entry name" value="Pro-tRNA-ligase_IIa"/>
</dbReference>
<dbReference type="InterPro" id="IPR036621">
    <property type="entry name" value="Anticodon-bd_dom_sf"/>
</dbReference>
<dbReference type="PANTHER" id="PTHR42753:SF2">
    <property type="entry name" value="PROLINE--TRNA LIGASE"/>
    <property type="match status" value="1"/>
</dbReference>
<dbReference type="NCBIfam" id="TIGR00409">
    <property type="entry name" value="proS_fam_II"/>
    <property type="match status" value="1"/>
</dbReference>
<dbReference type="RefSeq" id="WP_115570789.1">
    <property type="nucleotide sequence ID" value="NZ_NXLT01000002.1"/>
</dbReference>
<comment type="function">
    <text evidence="10 12">Catalyzes the attachment of proline to tRNA(Pro) in a two-step reaction: proline is first activated by ATP to form Pro-AMP and then transferred to the acceptor end of tRNA(Pro). As ProRS can inadvertently accommodate and process non-cognate amino acids such as alanine and cysteine, to avoid such errors it has two additional distinct editing activities against alanine. One activity is designated as 'pretransfer' editing and involves the tRNA(Pro)-independent hydrolysis of activated Ala-AMP. The other activity is designated 'posttransfer' editing and involves deacylation of mischarged Ala-tRNA(Pro). The misacylated Cys-tRNA(Pro) is not edited by ProRS.</text>
</comment>
<evidence type="ECO:0000256" key="4">
    <source>
        <dbReference type="ARBA" id="ARBA00022598"/>
    </source>
</evidence>
<dbReference type="PRINTS" id="PR01046">
    <property type="entry name" value="TRNASYNTHPRO"/>
</dbReference>
<dbReference type="InterPro" id="IPR002314">
    <property type="entry name" value="aa-tRNA-synt_IIb"/>
</dbReference>
<dbReference type="GO" id="GO:0005524">
    <property type="term" value="F:ATP binding"/>
    <property type="evidence" value="ECO:0007669"/>
    <property type="project" value="UniProtKB-UniRule"/>
</dbReference>
<evidence type="ECO:0000256" key="6">
    <source>
        <dbReference type="ARBA" id="ARBA00022840"/>
    </source>
</evidence>
<dbReference type="FunFam" id="3.30.930.10:FF:000066">
    <property type="entry name" value="Proline--tRNA ligase"/>
    <property type="match status" value="1"/>
</dbReference>
<keyword evidence="8 12" id="KW-0030">Aminoacyl-tRNA synthetase</keyword>
<dbReference type="SUPFAM" id="SSF55826">
    <property type="entry name" value="YbaK/ProRS associated domain"/>
    <property type="match status" value="1"/>
</dbReference>
<dbReference type="InterPro" id="IPR006195">
    <property type="entry name" value="aa-tRNA-synth_II"/>
</dbReference>
<sequence length="595" mass="66883">MRFSQIFAPTLKEIPKDAILVSHQLLLRAGYIQQVGSGIYNFLPLGKKMLDAIRAVVKEEMDKIGAQEILMGFVTPAELWQESGRYNQYGKELLRLRDRKDNEFVLGPTHEEMVTHIARSFIKSYKQLPLHIYQIHTKFRDEARPRFGLMRAREFVMKDGYSFHSSYEDLDREFREVEQAYRRICERLGLEYKVVEADSGAIGGSGSKEFMVLANCGEDTLVVCKNCEYGANLEAAKRKSRQTPNDEGKYGAQAPKATFCEFLTPDTKTIESLCDFFKIHPFFTIKAVVKKALRESSSADDKATIQDDKSEVVVFFVRGDDECEETKALNALNALGVAHYGGLEDAPQALLESVGLQAGFIGPMGLNGVRYILDESLREAKDMIVGANKKDYHIVGVALNELDELQNAHYADIIKVKEGDECPHCGCGLQYAKGIEIGHIFKLGEKYSASMNATFLDYMGKARNLIMGCYGIGVTRLLPAILEQKSDEFGCVWGEGVRIFDIVIIVSNIKDNNQMSYALELYKKLKDCGVDVVLDDRDERFGFKMKDFELIGFYQALIVGKTLGEGKVELIKREGRQKQIIEATQALDVILNANS</sequence>
<dbReference type="PROSITE" id="PS50862">
    <property type="entry name" value="AA_TRNA_LIGASE_II"/>
    <property type="match status" value="1"/>
</dbReference>
<dbReference type="InterPro" id="IPR004500">
    <property type="entry name" value="Pro-tRNA-synth_IIa_bac-type"/>
</dbReference>
<dbReference type="Gene3D" id="3.30.930.10">
    <property type="entry name" value="Bira Bifunctional Protein, Domain 2"/>
    <property type="match status" value="2"/>
</dbReference>